<evidence type="ECO:0000313" key="7">
    <source>
        <dbReference type="EMBL" id="WIW71969.1"/>
    </source>
</evidence>
<dbReference type="Pfam" id="PF01479">
    <property type="entry name" value="S4"/>
    <property type="match status" value="1"/>
</dbReference>
<dbReference type="KEGG" id="sgbi:P3F81_06800"/>
<dbReference type="GO" id="GO:0005829">
    <property type="term" value="C:cytosol"/>
    <property type="evidence" value="ECO:0007669"/>
    <property type="project" value="UniProtKB-ARBA"/>
</dbReference>
<dbReference type="EMBL" id="CP120678">
    <property type="protein sequence ID" value="WIW71969.1"/>
    <property type="molecule type" value="Genomic_DNA"/>
</dbReference>
<dbReference type="PROSITE" id="PS01149">
    <property type="entry name" value="PSI_RSU"/>
    <property type="match status" value="1"/>
</dbReference>
<dbReference type="InterPro" id="IPR000748">
    <property type="entry name" value="PsdUridine_synth_RsuA/RluB/E/F"/>
</dbReference>
<dbReference type="Gene3D" id="3.30.70.580">
    <property type="entry name" value="Pseudouridine synthase I, catalytic domain, N-terminal subdomain"/>
    <property type="match status" value="1"/>
</dbReference>
<dbReference type="SUPFAM" id="SSF55120">
    <property type="entry name" value="Pseudouridine synthase"/>
    <property type="match status" value="1"/>
</dbReference>
<feature type="domain" description="RNA-binding S4" evidence="6">
    <location>
        <begin position="3"/>
        <end position="63"/>
    </location>
</feature>
<evidence type="ECO:0000256" key="4">
    <source>
        <dbReference type="PROSITE-ProRule" id="PRU00182"/>
    </source>
</evidence>
<dbReference type="PANTHER" id="PTHR47683:SF2">
    <property type="entry name" value="RNA-BINDING S4 DOMAIN-CONTAINING PROTEIN"/>
    <property type="match status" value="1"/>
</dbReference>
<dbReference type="InterPro" id="IPR002942">
    <property type="entry name" value="S4_RNA-bd"/>
</dbReference>
<dbReference type="Gene3D" id="3.30.70.1560">
    <property type="entry name" value="Alpha-L RNA-binding motif"/>
    <property type="match status" value="1"/>
</dbReference>
<dbReference type="GO" id="GO:0120159">
    <property type="term" value="F:rRNA pseudouridine synthase activity"/>
    <property type="evidence" value="ECO:0007669"/>
    <property type="project" value="UniProtKB-ARBA"/>
</dbReference>
<reference evidence="7" key="1">
    <citation type="submission" date="2023-03" db="EMBL/GenBank/DDBJ databases">
        <title>Selenobaculum gbiensis gen. nov. sp. nov., a new bacterium isolated from the gut microbiota of IBD patient.</title>
        <authorList>
            <person name="Yeo S."/>
            <person name="Park H."/>
            <person name="Huh C.S."/>
        </authorList>
    </citation>
    <scope>NUCLEOTIDE SEQUENCE</scope>
    <source>
        <strain evidence="7">ICN-92133</strain>
    </source>
</reference>
<dbReference type="SUPFAM" id="SSF55174">
    <property type="entry name" value="Alpha-L RNA-binding motif"/>
    <property type="match status" value="1"/>
</dbReference>
<dbReference type="PANTHER" id="PTHR47683">
    <property type="entry name" value="PSEUDOURIDINE SYNTHASE FAMILY PROTEIN-RELATED"/>
    <property type="match status" value="1"/>
</dbReference>
<evidence type="ECO:0000256" key="2">
    <source>
        <dbReference type="ARBA" id="ARBA00022884"/>
    </source>
</evidence>
<dbReference type="FunFam" id="3.30.70.1560:FF:000001">
    <property type="entry name" value="Pseudouridine synthase"/>
    <property type="match status" value="1"/>
</dbReference>
<dbReference type="Gene3D" id="3.10.290.10">
    <property type="entry name" value="RNA-binding S4 domain"/>
    <property type="match status" value="1"/>
</dbReference>
<protein>
    <recommendedName>
        <fullName evidence="5">Pseudouridine synthase</fullName>
        <ecNumber evidence="5">5.4.99.-</ecNumber>
    </recommendedName>
</protein>
<dbReference type="InterPro" id="IPR018496">
    <property type="entry name" value="PsdUridine_synth_RsuA/RluB_CS"/>
</dbReference>
<dbReference type="CDD" id="cd02870">
    <property type="entry name" value="PseudoU_synth_RsuA_like"/>
    <property type="match status" value="1"/>
</dbReference>
<evidence type="ECO:0000259" key="6">
    <source>
        <dbReference type="SMART" id="SM00363"/>
    </source>
</evidence>
<accession>A0A9Y2AKK1</accession>
<evidence type="ECO:0000313" key="8">
    <source>
        <dbReference type="Proteomes" id="UP001243623"/>
    </source>
</evidence>
<dbReference type="InterPro" id="IPR020094">
    <property type="entry name" value="TruA/RsuA/RluB/E/F_N"/>
</dbReference>
<dbReference type="Pfam" id="PF00849">
    <property type="entry name" value="PseudoU_synth_2"/>
    <property type="match status" value="1"/>
</dbReference>
<dbReference type="PROSITE" id="PS50889">
    <property type="entry name" value="S4"/>
    <property type="match status" value="1"/>
</dbReference>
<organism evidence="7 8">
    <name type="scientific">Selenobaculum gibii</name>
    <dbReference type="NCBI Taxonomy" id="3054208"/>
    <lineage>
        <taxon>Bacteria</taxon>
        <taxon>Bacillati</taxon>
        <taxon>Bacillota</taxon>
        <taxon>Negativicutes</taxon>
        <taxon>Selenomonadales</taxon>
        <taxon>Selenomonadaceae</taxon>
        <taxon>Selenobaculum</taxon>
    </lineage>
</organism>
<dbReference type="GO" id="GO:0003723">
    <property type="term" value="F:RNA binding"/>
    <property type="evidence" value="ECO:0007669"/>
    <property type="project" value="UniProtKB-KW"/>
</dbReference>
<dbReference type="EC" id="5.4.99.-" evidence="5"/>
<proteinExistence type="inferred from homology"/>
<dbReference type="InterPro" id="IPR006145">
    <property type="entry name" value="PsdUridine_synth_RsuA/RluA"/>
</dbReference>
<dbReference type="InterPro" id="IPR042092">
    <property type="entry name" value="PsdUridine_s_RsuA/RluB/E/F_cat"/>
</dbReference>
<dbReference type="InterPro" id="IPR020103">
    <property type="entry name" value="PsdUridine_synth_cat_dom_sf"/>
</dbReference>
<dbReference type="AlphaFoldDB" id="A0A9Y2AKK1"/>
<dbReference type="CDD" id="cd00165">
    <property type="entry name" value="S4"/>
    <property type="match status" value="1"/>
</dbReference>
<sequence>MLERLQKVMSQAGVASRREAEKLILAGRVSVNGKIIMELGTKVDIKKDKVLVDGKPIALEEPIYILLNKPKGVVTTAKDERGRKTVVDLLTEVDQRVYPVGRLDYNTEGVLLLTNDGELTNQLIHPKYKIYKTYIAKVFGIPTEEKLDLLRVGIRLEDGITAPARIRLLNGDALTNTAEIEVIIHEGKNRQIRRMCEAIKHPVKSLKRIEFANLDLKGLRRGQYRTLSQQEIDRLKNFING</sequence>
<dbReference type="GO" id="GO:0000455">
    <property type="term" value="P:enzyme-directed rRNA pseudouridine synthesis"/>
    <property type="evidence" value="ECO:0007669"/>
    <property type="project" value="UniProtKB-ARBA"/>
</dbReference>
<evidence type="ECO:0000256" key="3">
    <source>
        <dbReference type="ARBA" id="ARBA00023235"/>
    </source>
</evidence>
<dbReference type="Proteomes" id="UP001243623">
    <property type="component" value="Chromosome"/>
</dbReference>
<dbReference type="SMART" id="SM00363">
    <property type="entry name" value="S4"/>
    <property type="match status" value="1"/>
</dbReference>
<comment type="similarity">
    <text evidence="1 5">Belongs to the pseudouridine synthase RsuA family.</text>
</comment>
<dbReference type="InterPro" id="IPR036986">
    <property type="entry name" value="S4_RNA-bd_sf"/>
</dbReference>
<evidence type="ECO:0000256" key="5">
    <source>
        <dbReference type="RuleBase" id="RU003887"/>
    </source>
</evidence>
<keyword evidence="3 5" id="KW-0413">Isomerase</keyword>
<keyword evidence="2 4" id="KW-0694">RNA-binding</keyword>
<dbReference type="InterPro" id="IPR050343">
    <property type="entry name" value="RsuA_PseudoU_synthase"/>
</dbReference>
<dbReference type="FunFam" id="3.10.290.10:FF:000003">
    <property type="entry name" value="Pseudouridine synthase"/>
    <property type="match status" value="1"/>
</dbReference>
<dbReference type="NCBIfam" id="TIGR00093">
    <property type="entry name" value="pseudouridine synthase"/>
    <property type="match status" value="1"/>
</dbReference>
<keyword evidence="8" id="KW-1185">Reference proteome</keyword>
<gene>
    <name evidence="7" type="ORF">P3F81_06800</name>
</gene>
<evidence type="ECO:0000256" key="1">
    <source>
        <dbReference type="ARBA" id="ARBA00008348"/>
    </source>
</evidence>
<name>A0A9Y2AKK1_9FIRM</name>
<dbReference type="RefSeq" id="WP_147668945.1">
    <property type="nucleotide sequence ID" value="NZ_CP120678.1"/>
</dbReference>